<gene>
    <name evidence="1" type="ORF">PGTUg99_035356</name>
</gene>
<organism evidence="1 2">
    <name type="scientific">Puccinia graminis f. sp. tritici</name>
    <dbReference type="NCBI Taxonomy" id="56615"/>
    <lineage>
        <taxon>Eukaryota</taxon>
        <taxon>Fungi</taxon>
        <taxon>Dikarya</taxon>
        <taxon>Basidiomycota</taxon>
        <taxon>Pucciniomycotina</taxon>
        <taxon>Pucciniomycetes</taxon>
        <taxon>Pucciniales</taxon>
        <taxon>Pucciniaceae</taxon>
        <taxon>Puccinia</taxon>
    </lineage>
</organism>
<dbReference type="EMBL" id="VDEP01000304">
    <property type="protein sequence ID" value="KAA1109805.1"/>
    <property type="molecule type" value="Genomic_DNA"/>
</dbReference>
<comment type="caution">
    <text evidence="1">The sequence shown here is derived from an EMBL/GenBank/DDBJ whole genome shotgun (WGS) entry which is preliminary data.</text>
</comment>
<evidence type="ECO:0000313" key="1">
    <source>
        <dbReference type="EMBL" id="KAA1109805.1"/>
    </source>
</evidence>
<name>A0A5B0Q9L8_PUCGR</name>
<protein>
    <submittedName>
        <fullName evidence="1">Uncharacterized protein</fullName>
    </submittedName>
</protein>
<sequence>MSSSLHKPLELHFLPALHILKLQDFLSPSTVIESMDEYTTTMGTFASKITAESQITSTRHP</sequence>
<evidence type="ECO:0000313" key="2">
    <source>
        <dbReference type="Proteomes" id="UP000325313"/>
    </source>
</evidence>
<dbReference type="Proteomes" id="UP000325313">
    <property type="component" value="Unassembled WGS sequence"/>
</dbReference>
<accession>A0A5B0Q9L8</accession>
<dbReference type="AlphaFoldDB" id="A0A5B0Q9L8"/>
<reference evidence="1 2" key="1">
    <citation type="submission" date="2019-05" db="EMBL/GenBank/DDBJ databases">
        <title>Emergence of the Ug99 lineage of the wheat stem rust pathogen through somatic hybridization.</title>
        <authorList>
            <person name="Li F."/>
            <person name="Upadhyaya N.M."/>
            <person name="Sperschneider J."/>
            <person name="Matny O."/>
            <person name="Nguyen-Phuc H."/>
            <person name="Mago R."/>
            <person name="Raley C."/>
            <person name="Miller M.E."/>
            <person name="Silverstein K.A.T."/>
            <person name="Henningsen E."/>
            <person name="Hirsch C.D."/>
            <person name="Visser B."/>
            <person name="Pretorius Z.A."/>
            <person name="Steffenson B.J."/>
            <person name="Schwessinger B."/>
            <person name="Dodds P.N."/>
            <person name="Figueroa M."/>
        </authorList>
    </citation>
    <scope>NUCLEOTIDE SEQUENCE [LARGE SCALE GENOMIC DNA]</scope>
    <source>
        <strain evidence="1 2">Ug99</strain>
    </source>
</reference>
<proteinExistence type="predicted"/>